<dbReference type="EMBL" id="VCIW01000020">
    <property type="protein sequence ID" value="TLS49516.1"/>
    <property type="molecule type" value="Genomic_DNA"/>
</dbReference>
<accession>A0A5R9G5A6</accession>
<comment type="catalytic activity">
    <reaction evidence="1">
        <text>keto-D-tagaturonate = keto-D-fructuronate</text>
        <dbReference type="Rhea" id="RHEA:51656"/>
        <dbReference type="ChEBI" id="CHEBI:17886"/>
        <dbReference type="ChEBI" id="CHEBI:59881"/>
        <dbReference type="EC" id="5.1.2.7"/>
    </reaction>
</comment>
<comment type="function">
    <text evidence="1">Catalyzes the epimerization of D-tagaturonate (D-TagA) to D-fructuronate (D-FruA).</text>
</comment>
<feature type="binding site" evidence="1">
    <location>
        <position position="174"/>
    </location>
    <ligand>
        <name>a divalent metal cation</name>
        <dbReference type="ChEBI" id="CHEBI:60240"/>
    </ligand>
</feature>
<dbReference type="EC" id="5.1.2.7" evidence="1"/>
<dbReference type="Pfam" id="PF16257">
    <property type="entry name" value="UxaE"/>
    <property type="match status" value="1"/>
</dbReference>
<dbReference type="InterPro" id="IPR032586">
    <property type="entry name" value="UxaE"/>
</dbReference>
<sequence length="502" mass="55235">MVTATNEVIAAAKALAAGASLEGLANVYAASFAESDGATIAMVKDGGERKLLVVGGGALYAALEGTESTEGDVRYKLCPLTHANRLALNDAFDYTKPRAIGTRMATIGLGDRLGLASPGHIKTVAGKNVRPILAQQSIRELTLTGRTYEDVLDAASYAVFQEGYRDGWGADGDHLKTTQDIEYALRLGFSMLTLDASEHIDNGAGSASDEEVARRYAELDAAYRERIENDYADRTFDIAGASIEVGRAALQRYALVYGEAVRFMVDIYRTYIATAGRAIDFEISIDETATPTDPAAHWFVANELKREGVAPYSMAPRFCGEFQKGIDYIGDLDQFERELRVHAAICDHFGYKLSVHSGSDKFSVFPLVAKYTNGRFHLKTAGTNWLEAVRTVARVNPSLYRRMHEYAAAHVEEALKYYHVTADFAKVKPLAETSDAELPEYMNEDNARQLIHITYGLLLTAKDETGASLFKDEFYATLRDRERDYETALISHIGKHLDLLGK</sequence>
<dbReference type="GO" id="GO:0016856">
    <property type="term" value="F:racemase and epimerase activity, acting on hydroxy acids and derivatives"/>
    <property type="evidence" value="ECO:0007669"/>
    <property type="project" value="UniProtKB-UniRule"/>
</dbReference>
<dbReference type="Proteomes" id="UP000309676">
    <property type="component" value="Unassembled WGS sequence"/>
</dbReference>
<dbReference type="HAMAP" id="MF_02243">
    <property type="entry name" value="UxaE"/>
    <property type="match status" value="1"/>
</dbReference>
<evidence type="ECO:0000256" key="1">
    <source>
        <dbReference type="HAMAP-Rule" id="MF_02243"/>
    </source>
</evidence>
<feature type="active site" description="Proton acceptor" evidence="1">
    <location>
        <position position="173"/>
    </location>
</feature>
<feature type="active site" description="Proton donor" evidence="1">
    <location>
        <position position="282"/>
    </location>
</feature>
<comment type="similarity">
    <text evidence="1">Belongs to the UxaE family.</text>
</comment>
<name>A0A5R9G5A6_9BACL</name>
<dbReference type="SUPFAM" id="SSF51569">
    <property type="entry name" value="Aldolase"/>
    <property type="match status" value="1"/>
</dbReference>
<reference evidence="2 3" key="1">
    <citation type="submission" date="2019-05" db="EMBL/GenBank/DDBJ databases">
        <authorList>
            <person name="Narsing Rao M.P."/>
            <person name="Li W.J."/>
        </authorList>
    </citation>
    <scope>NUCLEOTIDE SEQUENCE [LARGE SCALE GENOMIC DNA]</scope>
    <source>
        <strain evidence="2 3">SYSU_K30003</strain>
    </source>
</reference>
<comment type="cofactor">
    <cofactor evidence="1">
        <name>a divalent metal cation</name>
        <dbReference type="ChEBI" id="CHEBI:60240"/>
    </cofactor>
</comment>
<feature type="binding site" evidence="1">
    <location>
        <position position="324"/>
    </location>
    <ligand>
        <name>a divalent metal cation</name>
        <dbReference type="ChEBI" id="CHEBI:60240"/>
    </ligand>
</feature>
<dbReference type="GO" id="GO:0046872">
    <property type="term" value="F:metal ion binding"/>
    <property type="evidence" value="ECO:0007669"/>
    <property type="project" value="UniProtKB-UniRule"/>
</dbReference>
<organism evidence="2 3">
    <name type="scientific">Paenibacillus antri</name>
    <dbReference type="NCBI Taxonomy" id="2582848"/>
    <lineage>
        <taxon>Bacteria</taxon>
        <taxon>Bacillati</taxon>
        <taxon>Bacillota</taxon>
        <taxon>Bacilli</taxon>
        <taxon>Bacillales</taxon>
        <taxon>Paenibacillaceae</taxon>
        <taxon>Paenibacillus</taxon>
    </lineage>
</organism>
<dbReference type="AlphaFoldDB" id="A0A5R9G5A6"/>
<keyword evidence="1" id="KW-0479">Metal-binding</keyword>
<dbReference type="RefSeq" id="WP_138196959.1">
    <property type="nucleotide sequence ID" value="NZ_VCIW01000020.1"/>
</dbReference>
<evidence type="ECO:0000313" key="2">
    <source>
        <dbReference type="EMBL" id="TLS49516.1"/>
    </source>
</evidence>
<comment type="caution">
    <text evidence="2">The sequence shown here is derived from an EMBL/GenBank/DDBJ whole genome shotgun (WGS) entry which is preliminary data.</text>
</comment>
<evidence type="ECO:0000313" key="3">
    <source>
        <dbReference type="Proteomes" id="UP000309676"/>
    </source>
</evidence>
<gene>
    <name evidence="1" type="primary">uxaE</name>
    <name evidence="2" type="ORF">FE782_24300</name>
</gene>
<dbReference type="OrthoDB" id="9797992at2"/>
<keyword evidence="1" id="KW-0413">Isomerase</keyword>
<feature type="binding site" evidence="1">
    <location>
        <position position="356"/>
    </location>
    <ligand>
        <name>a divalent metal cation</name>
        <dbReference type="ChEBI" id="CHEBI:60240"/>
    </ligand>
</feature>
<keyword evidence="3" id="KW-1185">Reference proteome</keyword>
<protein>
    <recommendedName>
        <fullName evidence="1">Tagaturonate/fructuronate epimerase</fullName>
        <shortName evidence="1">D-TagA/D-FruA epimerase</shortName>
        <ecNumber evidence="1">5.1.2.7</ecNumber>
    </recommendedName>
</protein>
<proteinExistence type="inferred from homology"/>